<protein>
    <submittedName>
        <fullName evidence="1">Uncharacterized protein</fullName>
    </submittedName>
</protein>
<organism evidence="1 2">
    <name type="scientific">Yoonia vestfoldensis</name>
    <dbReference type="NCBI Taxonomy" id="245188"/>
    <lineage>
        <taxon>Bacteria</taxon>
        <taxon>Pseudomonadati</taxon>
        <taxon>Pseudomonadota</taxon>
        <taxon>Alphaproteobacteria</taxon>
        <taxon>Rhodobacterales</taxon>
        <taxon>Paracoccaceae</taxon>
        <taxon>Yoonia</taxon>
    </lineage>
</organism>
<dbReference type="Proteomes" id="UP000195273">
    <property type="component" value="Chromosome"/>
</dbReference>
<reference evidence="1 2" key="1">
    <citation type="submission" date="2017-05" db="EMBL/GenBank/DDBJ databases">
        <title>Genome Sequence of Loktanella vestfoldensis Strain SMR4r Isolated from a Culture of the Diatom Skeletonema marinoi.</title>
        <authorList>
            <person name="Topel M."/>
            <person name="Pinder M.I.M."/>
            <person name="Johansson O.N."/>
            <person name="Kourtchenko O."/>
            <person name="Godhe A."/>
            <person name="Clarke A.K."/>
        </authorList>
    </citation>
    <scope>NUCLEOTIDE SEQUENCE [LARGE SCALE GENOMIC DNA]</scope>
    <source>
        <strain evidence="1 2">SMR4r</strain>
    </source>
</reference>
<keyword evidence="2" id="KW-1185">Reference proteome</keyword>
<dbReference type="EMBL" id="CP021431">
    <property type="protein sequence ID" value="ARU01405.1"/>
    <property type="molecule type" value="Genomic_DNA"/>
</dbReference>
<gene>
    <name evidence="1" type="ORF">LOKVESSMR4R_02097</name>
</gene>
<accession>A0A1Y0ECR3</accession>
<evidence type="ECO:0000313" key="1">
    <source>
        <dbReference type="EMBL" id="ARU01405.1"/>
    </source>
</evidence>
<proteinExistence type="predicted"/>
<dbReference type="STRING" id="1122181.GCA_000382265_02017"/>
<dbReference type="AlphaFoldDB" id="A0A1Y0ECR3"/>
<evidence type="ECO:0000313" key="2">
    <source>
        <dbReference type="Proteomes" id="UP000195273"/>
    </source>
</evidence>
<dbReference type="OrthoDB" id="7849247at2"/>
<sequence length="133" mass="15381">MIALPEYYFRIRDNGAAVFRVDVEDRHRRIDMQQIAVVHTNRGDFKPYGDHVLTAADETVILDWIAARKTLQARRELEDLHRTIEQLNLTAHWAQTHASDADLEAVTDDLLLAMHDLRSVLVRKKSDRLAKPD</sequence>
<dbReference type="RefSeq" id="WP_087208149.1">
    <property type="nucleotide sequence ID" value="NZ_CP021431.1"/>
</dbReference>
<name>A0A1Y0ECR3_9RHOB</name>
<dbReference type="KEGG" id="lvs:LOKVESSMR4R_02097"/>